<evidence type="ECO:0000313" key="1">
    <source>
        <dbReference type="EMBL" id="ASO17744.1"/>
    </source>
</evidence>
<proteinExistence type="predicted"/>
<name>A0A221VW63_9PSEU</name>
<evidence type="ECO:0000313" key="2">
    <source>
        <dbReference type="Proteomes" id="UP000204221"/>
    </source>
</evidence>
<dbReference type="AlphaFoldDB" id="A0A221VW63"/>
<dbReference type="EMBL" id="CP022521">
    <property type="protein sequence ID" value="ASO17744.1"/>
    <property type="molecule type" value="Genomic_DNA"/>
</dbReference>
<dbReference type="Proteomes" id="UP000204221">
    <property type="component" value="Chromosome"/>
</dbReference>
<protein>
    <submittedName>
        <fullName evidence="1">Uncharacterized protein</fullName>
    </submittedName>
</protein>
<reference evidence="1 2" key="1">
    <citation type="submission" date="2017-07" db="EMBL/GenBank/DDBJ databases">
        <title>Complete genome sequence of Actinoalloteichus hoggarensis DSM 45943, type strain of Actinoalloteichus hoggarensis.</title>
        <authorList>
            <person name="Ruckert C."/>
            <person name="Nouioui I."/>
            <person name="Willmese J."/>
            <person name="van Wezel G."/>
            <person name="Klenk H.-P."/>
            <person name="Kalinowski J."/>
            <person name="Zotchev S.B."/>
        </authorList>
    </citation>
    <scope>NUCLEOTIDE SEQUENCE [LARGE SCALE GENOMIC DNA]</scope>
    <source>
        <strain evidence="1 2">DSM 45943</strain>
    </source>
</reference>
<organism evidence="1 2">
    <name type="scientific">Actinoalloteichus hoggarensis</name>
    <dbReference type="NCBI Taxonomy" id="1470176"/>
    <lineage>
        <taxon>Bacteria</taxon>
        <taxon>Bacillati</taxon>
        <taxon>Actinomycetota</taxon>
        <taxon>Actinomycetes</taxon>
        <taxon>Pseudonocardiales</taxon>
        <taxon>Pseudonocardiaceae</taxon>
        <taxon>Actinoalloteichus</taxon>
    </lineage>
</organism>
<dbReference type="KEGG" id="ahg:AHOG_00350"/>
<gene>
    <name evidence="1" type="ORF">AHOG_00350</name>
</gene>
<accession>A0A221VW63</accession>
<sequence length="98" mass="10002">MASSLPHTAPAGEDVTLGVAAGYQAGPTIDAAGVAAPRVEFATDGETWQDAVVTEAEQGWTVRVPGQEAGPVSLRVHAADEAAGNSHTETLITAHEVR</sequence>
<keyword evidence="2" id="KW-1185">Reference proteome</keyword>